<sequence>MTIAGRNKVVAFSIVLSALLCSISLLQAAFVLSGGSLPQLAVARVPPLLHTTGRAFMHVLTFLLPEAAARSLAAVSTAPSNSSTLVAILGTGLSAPLLLTYLLRRFEKTHAVEISYFSLFLCALNFEGVRLFLPILYTGTLTTYAGNVPMQIVMFFRSLALLALFASGIFAKKTLTRQEGAVVFVLCTVAFLISRYTTIHTIHAYRPSQSTQGAILLAQPISESGSIIDSTGEEKTLKVRSSAHRKTRILVTPQRNFTFYYGSHAWHRWFFWTTAVLSALSYGVLGHTLQISHYYIAAAALPFVIAGYRLLTHGLTWSACIVGLFLLNTASVFFIRSVHRVHIWQ</sequence>
<feature type="transmembrane region" description="Helical" evidence="1">
    <location>
        <begin position="316"/>
        <end position="335"/>
    </location>
</feature>
<proteinExistence type="predicted"/>
<feature type="transmembrane region" description="Helical" evidence="1">
    <location>
        <begin position="182"/>
        <end position="202"/>
    </location>
</feature>
<gene>
    <name evidence="2" type="ordered locus">TPASS_1003</name>
</gene>
<feature type="transmembrane region" description="Helical" evidence="1">
    <location>
        <begin position="269"/>
        <end position="285"/>
    </location>
</feature>
<feature type="transmembrane region" description="Helical" evidence="1">
    <location>
        <begin position="149"/>
        <end position="170"/>
    </location>
</feature>
<dbReference type="RefSeq" id="WP_010882447.1">
    <property type="nucleotide sequence ID" value="NC_010741.1"/>
</dbReference>
<feature type="transmembrane region" description="Helical" evidence="1">
    <location>
        <begin position="115"/>
        <end position="137"/>
    </location>
</feature>
<name>A0A0H3BK68_TREPS</name>
<keyword evidence="1" id="KW-0812">Transmembrane</keyword>
<reference evidence="2 3" key="1">
    <citation type="journal article" date="2008" name="BMC Microbiol.">
        <title>Complete genome sequence of Treponema pallidum ssp. pallidum strain SS14 determined with oligonucleotide arrays.</title>
        <authorList>
            <person name="Matejkova P."/>
            <person name="Strouhal M."/>
            <person name="Smajs D."/>
            <person name="Norris S.J."/>
            <person name="Palzkill T."/>
            <person name="Petrosino J.F."/>
            <person name="Sodergren E."/>
            <person name="Norton J.E."/>
            <person name="Singh J."/>
            <person name="Richmond T.A."/>
            <person name="Molla M.N."/>
            <person name="Albert T.J."/>
            <person name="Weinstock G.M."/>
        </authorList>
    </citation>
    <scope>NUCLEOTIDE SEQUENCE [LARGE SCALE GENOMIC DNA]</scope>
    <source>
        <strain evidence="2 3">SS14</strain>
    </source>
</reference>
<evidence type="ECO:0000256" key="1">
    <source>
        <dbReference type="SAM" id="Phobius"/>
    </source>
</evidence>
<dbReference type="GeneID" id="93876750"/>
<organism evidence="2 3">
    <name type="scientific">Treponema pallidum subsp. pallidum (strain SS14)</name>
    <dbReference type="NCBI Taxonomy" id="455434"/>
    <lineage>
        <taxon>Bacteria</taxon>
        <taxon>Pseudomonadati</taxon>
        <taxon>Spirochaetota</taxon>
        <taxon>Spirochaetia</taxon>
        <taxon>Spirochaetales</taxon>
        <taxon>Treponemataceae</taxon>
        <taxon>Treponema</taxon>
    </lineage>
</organism>
<feature type="transmembrane region" description="Helical" evidence="1">
    <location>
        <begin position="292"/>
        <end position="310"/>
    </location>
</feature>
<protein>
    <submittedName>
        <fullName evidence="2">Uncharacterized protein</fullName>
    </submittedName>
</protein>
<evidence type="ECO:0000313" key="3">
    <source>
        <dbReference type="Proteomes" id="UP000001202"/>
    </source>
</evidence>
<dbReference type="EMBL" id="CP000805">
    <property type="protein sequence ID" value="ACD71419.1"/>
    <property type="molecule type" value="Genomic_DNA"/>
</dbReference>
<accession>A0A0H3BK68</accession>
<evidence type="ECO:0000313" key="2">
    <source>
        <dbReference type="EMBL" id="ACD71419.1"/>
    </source>
</evidence>
<dbReference type="AlphaFoldDB" id="A0A0H3BK68"/>
<dbReference type="KEGG" id="tpp:TPASS_1003"/>
<dbReference type="PATRIC" id="fig|455434.6.peg.991"/>
<feature type="transmembrane region" description="Helical" evidence="1">
    <location>
        <begin position="85"/>
        <end position="103"/>
    </location>
</feature>
<dbReference type="Proteomes" id="UP000001202">
    <property type="component" value="Chromosome"/>
</dbReference>
<keyword evidence="1" id="KW-1133">Transmembrane helix</keyword>
<keyword evidence="1" id="KW-0472">Membrane</keyword>